<gene>
    <name evidence="5" type="ORF">ACFQ63_32580</name>
</gene>
<feature type="compositionally biased region" description="Pro residues" evidence="1">
    <location>
        <begin position="574"/>
        <end position="585"/>
    </location>
</feature>
<keyword evidence="3" id="KW-0732">Signal</keyword>
<feature type="compositionally biased region" description="Low complexity" evidence="1">
    <location>
        <begin position="564"/>
        <end position="573"/>
    </location>
</feature>
<feature type="region of interest" description="Disordered" evidence="1">
    <location>
        <begin position="506"/>
        <end position="600"/>
    </location>
</feature>
<evidence type="ECO:0000256" key="1">
    <source>
        <dbReference type="SAM" id="MobiDB-lite"/>
    </source>
</evidence>
<dbReference type="InterPro" id="IPR013783">
    <property type="entry name" value="Ig-like_fold"/>
</dbReference>
<keyword evidence="2" id="KW-0472">Membrane</keyword>
<keyword evidence="2" id="KW-1133">Transmembrane helix</keyword>
<dbReference type="NCBIfam" id="TIGR01451">
    <property type="entry name" value="B_ant_repeat"/>
    <property type="match status" value="1"/>
</dbReference>
<dbReference type="InterPro" id="IPR047589">
    <property type="entry name" value="DUF11_rpt"/>
</dbReference>
<dbReference type="EMBL" id="JBHTRV010000033">
    <property type="protein sequence ID" value="MFE5984418.1"/>
    <property type="molecule type" value="Genomic_DNA"/>
</dbReference>
<feature type="chain" id="PRO_5047188191" description="DUF7927 domain-containing protein" evidence="3">
    <location>
        <begin position="33"/>
        <end position="631"/>
    </location>
</feature>
<dbReference type="Proteomes" id="UP001600424">
    <property type="component" value="Unassembled WGS sequence"/>
</dbReference>
<keyword evidence="2" id="KW-0812">Transmembrane</keyword>
<sequence length="631" mass="64096">MCFRRHHLGRVLAAIGLTAGSLAFTAAGPAAADVVEPFGKRYDESLYGDFTTLGNTVMGCPAAPADLAARCATAASGQGSDDNNAFVMRRIDAAGLAPGPTPAHGSSTGHVVVPAGAEVAYARLFWGGNDGTYTGPSGARLKRCDISGTDVVPSPGDPATTAPVIKVGAGAATPVSIDSMVVDPADAGGPHYYTGESDVTAAFAGTSGTDARISVGNLWAPEGKGCVAGWSLTVVHRFPAPDPVHAPERRNVYVYGGHVLQRSTSPATTVTVDGFHRSPGTVRASVTAYEGDRSTPGDRFLVDGENVIASPTGDTDNFFVGEDDGAVSPKLINNLGIDAKAFDVPAGAVPPGATSADLTFSTKGDTYVPSAVAFSVPVPDLEITRTASPAKVRPGDTLTYTITARNIGAVDYPNARFGDDLTGNLDDADYNGDVRTDLGTVSYEKPRIGYAGTIPAGRTATVTYSVKIKNPPTGDGRLRDAVEVETPRSNCGDGSEDPACAVAPVLDLPKPTASPRPTEPSPDPTEPSPDPTEPSPDPTAPSPDPTAPSPDPTAPQPPVESDEPSAPGPSTTAPAPPSSPAPPAHGPQGGSAGSMAETGGNGERLWLLGALAVALAATGLVAKAAMRGRRD</sequence>
<dbReference type="PRINTS" id="PR01217">
    <property type="entry name" value="PRICHEXTENSN"/>
</dbReference>
<feature type="domain" description="DUF7927" evidence="4">
    <location>
        <begin position="386"/>
        <end position="504"/>
    </location>
</feature>
<reference evidence="5 6" key="1">
    <citation type="submission" date="2024-09" db="EMBL/GenBank/DDBJ databases">
        <title>The Natural Products Discovery Center: Release of the First 8490 Sequenced Strains for Exploring Actinobacteria Biosynthetic Diversity.</title>
        <authorList>
            <person name="Kalkreuter E."/>
            <person name="Kautsar S.A."/>
            <person name="Yang D."/>
            <person name="Bader C.D."/>
            <person name="Teijaro C.N."/>
            <person name="Fluegel L."/>
            <person name="Davis C.M."/>
            <person name="Simpson J.R."/>
            <person name="Lauterbach L."/>
            <person name="Steele A.D."/>
            <person name="Gui C."/>
            <person name="Meng S."/>
            <person name="Li G."/>
            <person name="Viehrig K."/>
            <person name="Ye F."/>
            <person name="Su P."/>
            <person name="Kiefer A.F."/>
            <person name="Nichols A."/>
            <person name="Cepeda A.J."/>
            <person name="Yan W."/>
            <person name="Fan B."/>
            <person name="Jiang Y."/>
            <person name="Adhikari A."/>
            <person name="Zheng C.-J."/>
            <person name="Schuster L."/>
            <person name="Cowan T.M."/>
            <person name="Smanski M.J."/>
            <person name="Chevrette M.G."/>
            <person name="De Carvalho L.P.S."/>
            <person name="Shen B."/>
        </authorList>
    </citation>
    <scope>NUCLEOTIDE SEQUENCE [LARGE SCALE GENOMIC DNA]</scope>
    <source>
        <strain evidence="5 6">NPDC056472</strain>
    </source>
</reference>
<keyword evidence="6" id="KW-1185">Reference proteome</keyword>
<protein>
    <recommendedName>
        <fullName evidence="4">DUF7927 domain-containing protein</fullName>
    </recommendedName>
</protein>
<proteinExistence type="predicted"/>
<dbReference type="Gene3D" id="2.60.40.10">
    <property type="entry name" value="Immunoglobulins"/>
    <property type="match status" value="1"/>
</dbReference>
<evidence type="ECO:0000259" key="4">
    <source>
        <dbReference type="Pfam" id="PF25549"/>
    </source>
</evidence>
<feature type="signal peptide" evidence="3">
    <location>
        <begin position="1"/>
        <end position="32"/>
    </location>
</feature>
<feature type="compositionally biased region" description="Pro residues" evidence="1">
    <location>
        <begin position="512"/>
        <end position="558"/>
    </location>
</feature>
<evidence type="ECO:0000256" key="2">
    <source>
        <dbReference type="SAM" id="Phobius"/>
    </source>
</evidence>
<organism evidence="5 6">
    <name type="scientific">Streptomyces wedmorensis</name>
    <dbReference type="NCBI Taxonomy" id="43759"/>
    <lineage>
        <taxon>Bacteria</taxon>
        <taxon>Bacillati</taxon>
        <taxon>Actinomycetota</taxon>
        <taxon>Actinomycetes</taxon>
        <taxon>Kitasatosporales</taxon>
        <taxon>Streptomycetaceae</taxon>
        <taxon>Streptomyces</taxon>
    </lineage>
</organism>
<dbReference type="InterPro" id="IPR057687">
    <property type="entry name" value="DUF7927"/>
</dbReference>
<evidence type="ECO:0000313" key="6">
    <source>
        <dbReference type="Proteomes" id="UP001600424"/>
    </source>
</evidence>
<dbReference type="RefSeq" id="WP_386248476.1">
    <property type="nucleotide sequence ID" value="NZ_JBHTRV010000033.1"/>
</dbReference>
<accession>A0ABW6J3B2</accession>
<comment type="caution">
    <text evidence="5">The sequence shown here is derived from an EMBL/GenBank/DDBJ whole genome shotgun (WGS) entry which is preliminary data.</text>
</comment>
<evidence type="ECO:0000256" key="3">
    <source>
        <dbReference type="SAM" id="SignalP"/>
    </source>
</evidence>
<feature type="transmembrane region" description="Helical" evidence="2">
    <location>
        <begin position="605"/>
        <end position="626"/>
    </location>
</feature>
<dbReference type="Pfam" id="PF25549">
    <property type="entry name" value="DUF7927"/>
    <property type="match status" value="1"/>
</dbReference>
<name>A0ABW6J3B2_STRWE</name>
<evidence type="ECO:0000313" key="5">
    <source>
        <dbReference type="EMBL" id="MFE5984418.1"/>
    </source>
</evidence>